<dbReference type="Pfam" id="PF04575">
    <property type="entry name" value="SlipAM"/>
    <property type="match status" value="1"/>
</dbReference>
<evidence type="ECO:0000313" key="3">
    <source>
        <dbReference type="Proteomes" id="UP000297972"/>
    </source>
</evidence>
<dbReference type="Proteomes" id="UP000297972">
    <property type="component" value="Unassembled WGS sequence"/>
</dbReference>
<reference evidence="2 3" key="1">
    <citation type="submission" date="2019-03" db="EMBL/GenBank/DDBJ databases">
        <authorList>
            <person name="Li J."/>
        </authorList>
    </citation>
    <scope>NUCLEOTIDE SEQUENCE [LARGE SCALE GENOMIC DNA]</scope>
    <source>
        <strain evidence="2 3">3058</strain>
    </source>
</reference>
<organism evidence="2 3">
    <name type="scientific">Paracoccus liaowanqingii</name>
    <dbReference type="NCBI Taxonomy" id="2560053"/>
    <lineage>
        <taxon>Bacteria</taxon>
        <taxon>Pseudomonadati</taxon>
        <taxon>Pseudomonadota</taxon>
        <taxon>Alphaproteobacteria</taxon>
        <taxon>Rhodobacterales</taxon>
        <taxon>Paracoccaceae</taxon>
        <taxon>Paracoccus</taxon>
    </lineage>
</organism>
<protein>
    <submittedName>
        <fullName evidence="2">DUF560 domain-containing protein</fullName>
    </submittedName>
</protein>
<proteinExistence type="predicted"/>
<evidence type="ECO:0000313" key="2">
    <source>
        <dbReference type="EMBL" id="TGN57501.1"/>
    </source>
</evidence>
<name>A0A4Z1C808_9RHOB</name>
<evidence type="ECO:0000259" key="1">
    <source>
        <dbReference type="Pfam" id="PF04575"/>
    </source>
</evidence>
<dbReference type="AlphaFoldDB" id="A0A4Z1C808"/>
<feature type="domain" description="Surface lipoprotein assembly modifier C-terminal" evidence="1">
    <location>
        <begin position="22"/>
        <end position="130"/>
    </location>
</feature>
<sequence length="130" mass="14605">MSGNIRMSHVVAARLAIHASMFLARTKAEEASQSRTERGVDLGGQYLFKGGLITSLYVTRAWQDRDASSGLFINPRKDDRWSLTGRIRHRNLTLRGLAPTLELTYEVQGSSIPLYEYRNIGVAFGLSRDF</sequence>
<accession>A0A4Z1C808</accession>
<gene>
    <name evidence="2" type="ORF">E4L95_13260</name>
</gene>
<comment type="caution">
    <text evidence="2">The sequence shown here is derived from an EMBL/GenBank/DDBJ whole genome shotgun (WGS) entry which is preliminary data.</text>
</comment>
<keyword evidence="3" id="KW-1185">Reference proteome</keyword>
<dbReference type="OrthoDB" id="7815280at2"/>
<dbReference type="InterPro" id="IPR007655">
    <property type="entry name" value="Slam_C"/>
</dbReference>
<dbReference type="EMBL" id="SRPG01000128">
    <property type="protein sequence ID" value="TGN57501.1"/>
    <property type="molecule type" value="Genomic_DNA"/>
</dbReference>